<evidence type="ECO:0000256" key="10">
    <source>
        <dbReference type="ARBA" id="ARBA00022605"/>
    </source>
</evidence>
<feature type="binding site" evidence="18">
    <location>
        <position position="141"/>
    </location>
    <ligand>
        <name>NAD(+)</name>
        <dbReference type="ChEBI" id="CHEBI:57540"/>
    </ligand>
</feature>
<keyword evidence="11 18" id="KW-0479">Metal-binding</keyword>
<dbReference type="InterPro" id="IPR050071">
    <property type="entry name" value="Dehydroquinate_synthase"/>
</dbReference>
<keyword evidence="17 18" id="KW-0170">Cobalt</keyword>
<keyword evidence="22" id="KW-1185">Reference proteome</keyword>
<dbReference type="Proteomes" id="UP001145145">
    <property type="component" value="Unassembled WGS sequence"/>
</dbReference>
<feature type="domain" description="3-dehydroquinate synthase C-terminal" evidence="20">
    <location>
        <begin position="180"/>
        <end position="320"/>
    </location>
</feature>
<comment type="cofactor">
    <cofactor evidence="2 18">
        <name>NAD(+)</name>
        <dbReference type="ChEBI" id="CHEBI:57540"/>
    </cofactor>
</comment>
<dbReference type="GO" id="GO:0003856">
    <property type="term" value="F:3-dehydroquinate synthase activity"/>
    <property type="evidence" value="ECO:0007669"/>
    <property type="project" value="UniProtKB-UniRule"/>
</dbReference>
<evidence type="ECO:0000256" key="5">
    <source>
        <dbReference type="ARBA" id="ARBA00004661"/>
    </source>
</evidence>
<dbReference type="EC" id="4.2.3.4" evidence="7 18"/>
<protein>
    <recommendedName>
        <fullName evidence="8 18">3-dehydroquinate synthase</fullName>
        <shortName evidence="18">DHQS</shortName>
        <ecNumber evidence="7 18">4.2.3.4</ecNumber>
    </recommendedName>
</protein>
<dbReference type="GO" id="GO:0009423">
    <property type="term" value="P:chorismate biosynthetic process"/>
    <property type="evidence" value="ECO:0007669"/>
    <property type="project" value="UniProtKB-UniRule"/>
</dbReference>
<evidence type="ECO:0000259" key="20">
    <source>
        <dbReference type="Pfam" id="PF24621"/>
    </source>
</evidence>
<feature type="domain" description="3-dehydroquinate synthase N-terminal" evidence="19">
    <location>
        <begin position="66"/>
        <end position="177"/>
    </location>
</feature>
<comment type="catalytic activity">
    <reaction evidence="1 18">
        <text>7-phospho-2-dehydro-3-deoxy-D-arabino-heptonate = 3-dehydroquinate + phosphate</text>
        <dbReference type="Rhea" id="RHEA:21968"/>
        <dbReference type="ChEBI" id="CHEBI:32364"/>
        <dbReference type="ChEBI" id="CHEBI:43474"/>
        <dbReference type="ChEBI" id="CHEBI:58394"/>
        <dbReference type="EC" id="4.2.3.4"/>
    </reaction>
</comment>
<evidence type="ECO:0000256" key="9">
    <source>
        <dbReference type="ARBA" id="ARBA00022490"/>
    </source>
</evidence>
<sequence length="352" mass="39045">MELNVNLGKDSYRILIERGLLKRAAKEIREIYQGKKIAVISDDSVYAFYGESLLEQLKEYWECSAVILPHGEASKSIDVLPGVYAQLLEAGISRSDLIVALGGGVVGDLAGFAAATYLRGIPFVQIPTSLLAQVDSSVGGKVAVDLKEGKNLVGAFYQPKKVLIDPDVLKTLPERYIHDGMGEVIKYGCIKDAELFALLRRAGSFDGLADHLTEVITRCVDIKRQVVEEDQFDTGERMLLNFGHTLAHAVEQRFAYERESHGEAVAIGMYQITRISEELGLTREGTAGEIRKILESYGLPVSCGVHLSELKEAMKRDKKNFKNSLRLILLKEIGESIIYPSDLSFFEDERMV</sequence>
<comment type="cofactor">
    <cofactor evidence="3">
        <name>Zn(2+)</name>
        <dbReference type="ChEBI" id="CHEBI:29105"/>
    </cofactor>
</comment>
<keyword evidence="15 18" id="KW-0057">Aromatic amino acid biosynthesis</keyword>
<dbReference type="GO" id="GO:0046872">
    <property type="term" value="F:metal ion binding"/>
    <property type="evidence" value="ECO:0007669"/>
    <property type="project" value="UniProtKB-KW"/>
</dbReference>
<dbReference type="EMBL" id="BSBO01000008">
    <property type="protein sequence ID" value="GLG03877.1"/>
    <property type="molecule type" value="Genomic_DNA"/>
</dbReference>
<dbReference type="RefSeq" id="WP_191436090.1">
    <property type="nucleotide sequence ID" value="NZ_BSBO01000008.1"/>
</dbReference>
<evidence type="ECO:0000256" key="16">
    <source>
        <dbReference type="ARBA" id="ARBA00023239"/>
    </source>
</evidence>
<dbReference type="SUPFAM" id="SSF56796">
    <property type="entry name" value="Dehydroquinate synthase-like"/>
    <property type="match status" value="1"/>
</dbReference>
<dbReference type="PANTHER" id="PTHR43622:SF7">
    <property type="entry name" value="3-DEHYDROQUINATE SYNTHASE, CHLOROPLASTIC"/>
    <property type="match status" value="1"/>
</dbReference>
<proteinExistence type="inferred from homology"/>
<gene>
    <name evidence="18 21" type="primary">aroB</name>
    <name evidence="21" type="ORF">Selli1_10510</name>
</gene>
<dbReference type="Pfam" id="PF01761">
    <property type="entry name" value="DHQ_synthase"/>
    <property type="match status" value="1"/>
</dbReference>
<dbReference type="GO" id="GO:0009073">
    <property type="term" value="P:aromatic amino acid family biosynthetic process"/>
    <property type="evidence" value="ECO:0007669"/>
    <property type="project" value="UniProtKB-KW"/>
</dbReference>
<feature type="binding site" evidence="18">
    <location>
        <begin position="128"/>
        <end position="129"/>
    </location>
    <ligand>
        <name>NAD(+)</name>
        <dbReference type="ChEBI" id="CHEBI:57540"/>
    </ligand>
</feature>
<evidence type="ECO:0000313" key="22">
    <source>
        <dbReference type="Proteomes" id="UP001145145"/>
    </source>
</evidence>
<keyword evidence="10 18" id="KW-0028">Amino-acid biosynthesis</keyword>
<evidence type="ECO:0000256" key="13">
    <source>
        <dbReference type="ARBA" id="ARBA00022833"/>
    </source>
</evidence>
<evidence type="ECO:0000259" key="19">
    <source>
        <dbReference type="Pfam" id="PF01761"/>
    </source>
</evidence>
<feature type="binding site" evidence="18">
    <location>
        <begin position="104"/>
        <end position="108"/>
    </location>
    <ligand>
        <name>NAD(+)</name>
        <dbReference type="ChEBI" id="CHEBI:57540"/>
    </ligand>
</feature>
<evidence type="ECO:0000256" key="8">
    <source>
        <dbReference type="ARBA" id="ARBA00017684"/>
    </source>
</evidence>
<feature type="binding site" evidence="18">
    <location>
        <position position="261"/>
    </location>
    <ligand>
        <name>Zn(2+)</name>
        <dbReference type="ChEBI" id="CHEBI:29105"/>
    </ligand>
</feature>
<dbReference type="CDD" id="cd08195">
    <property type="entry name" value="DHQS"/>
    <property type="match status" value="1"/>
</dbReference>
<evidence type="ECO:0000256" key="2">
    <source>
        <dbReference type="ARBA" id="ARBA00001911"/>
    </source>
</evidence>
<dbReference type="Gene3D" id="3.40.50.1970">
    <property type="match status" value="1"/>
</dbReference>
<dbReference type="GO" id="GO:0005737">
    <property type="term" value="C:cytoplasm"/>
    <property type="evidence" value="ECO:0007669"/>
    <property type="project" value="UniProtKB-SubCell"/>
</dbReference>
<name>A0A9W6FBT9_9FIRM</name>
<evidence type="ECO:0000256" key="15">
    <source>
        <dbReference type="ARBA" id="ARBA00023141"/>
    </source>
</evidence>
<keyword evidence="16 18" id="KW-0456">Lyase</keyword>
<comment type="caution">
    <text evidence="21">The sequence shown here is derived from an EMBL/GenBank/DDBJ whole genome shotgun (WGS) entry which is preliminary data.</text>
</comment>
<evidence type="ECO:0000256" key="18">
    <source>
        <dbReference type="HAMAP-Rule" id="MF_00110"/>
    </source>
</evidence>
<feature type="binding site" evidence="18">
    <location>
        <position position="183"/>
    </location>
    <ligand>
        <name>Zn(2+)</name>
        <dbReference type="ChEBI" id="CHEBI:29105"/>
    </ligand>
</feature>
<keyword evidence="9 18" id="KW-0963">Cytoplasm</keyword>
<organism evidence="21 22">
    <name type="scientific">Sellimonas catena</name>
    <dbReference type="NCBI Taxonomy" id="2994035"/>
    <lineage>
        <taxon>Bacteria</taxon>
        <taxon>Bacillati</taxon>
        <taxon>Bacillota</taxon>
        <taxon>Clostridia</taxon>
        <taxon>Lachnospirales</taxon>
        <taxon>Lachnospiraceae</taxon>
        <taxon>Sellimonas</taxon>
    </lineage>
</organism>
<evidence type="ECO:0000256" key="14">
    <source>
        <dbReference type="ARBA" id="ARBA00023027"/>
    </source>
</evidence>
<dbReference type="AlphaFoldDB" id="A0A9W6FBT9"/>
<comment type="caution">
    <text evidence="18">Lacks conserved residue(s) required for the propagation of feature annotation.</text>
</comment>
<evidence type="ECO:0000256" key="1">
    <source>
        <dbReference type="ARBA" id="ARBA00001393"/>
    </source>
</evidence>
<dbReference type="HAMAP" id="MF_00110">
    <property type="entry name" value="DHQ_synthase"/>
    <property type="match status" value="1"/>
</dbReference>
<dbReference type="InterPro" id="IPR056179">
    <property type="entry name" value="DHQS_C"/>
</dbReference>
<dbReference type="InterPro" id="IPR016037">
    <property type="entry name" value="DHQ_synth_AroB"/>
</dbReference>
<evidence type="ECO:0000256" key="6">
    <source>
        <dbReference type="ARBA" id="ARBA00005412"/>
    </source>
</evidence>
<evidence type="ECO:0000313" key="21">
    <source>
        <dbReference type="EMBL" id="GLG03877.1"/>
    </source>
</evidence>
<comment type="function">
    <text evidence="18">Catalyzes the conversion of 3-deoxy-D-arabino-heptulosonate 7-phosphate (DAHP) to dehydroquinate (DHQ).</text>
</comment>
<evidence type="ECO:0000256" key="17">
    <source>
        <dbReference type="ARBA" id="ARBA00023285"/>
    </source>
</evidence>
<comment type="subcellular location">
    <subcellularLocation>
        <location evidence="4 18">Cytoplasm</location>
    </subcellularLocation>
</comment>
<comment type="cofactor">
    <cofactor evidence="18">
        <name>Co(2+)</name>
        <dbReference type="ChEBI" id="CHEBI:48828"/>
    </cofactor>
    <cofactor evidence="18">
        <name>Zn(2+)</name>
        <dbReference type="ChEBI" id="CHEBI:29105"/>
    </cofactor>
    <text evidence="18">Binds 1 divalent metal cation per subunit. Can use either Co(2+) or Zn(2+).</text>
</comment>
<keyword evidence="14 18" id="KW-0520">NAD</keyword>
<dbReference type="InterPro" id="IPR030960">
    <property type="entry name" value="DHQS/DOIS_N"/>
</dbReference>
<keyword evidence="13 18" id="KW-0862">Zinc</keyword>
<dbReference type="FunFam" id="3.40.50.1970:FF:000007">
    <property type="entry name" value="Pentafunctional AROM polypeptide"/>
    <property type="match status" value="1"/>
</dbReference>
<dbReference type="GO" id="GO:0008652">
    <property type="term" value="P:amino acid biosynthetic process"/>
    <property type="evidence" value="ECO:0007669"/>
    <property type="project" value="UniProtKB-KW"/>
</dbReference>
<evidence type="ECO:0000256" key="7">
    <source>
        <dbReference type="ARBA" id="ARBA00013031"/>
    </source>
</evidence>
<dbReference type="InterPro" id="IPR030963">
    <property type="entry name" value="DHQ_synth_fam"/>
</dbReference>
<comment type="similarity">
    <text evidence="6 18">Belongs to the sugar phosphate cyclases superfamily. Dehydroquinate synthase family.</text>
</comment>
<dbReference type="PANTHER" id="PTHR43622">
    <property type="entry name" value="3-DEHYDROQUINATE SYNTHASE"/>
    <property type="match status" value="1"/>
</dbReference>
<dbReference type="Gene3D" id="1.20.1090.10">
    <property type="entry name" value="Dehydroquinate synthase-like - alpha domain"/>
    <property type="match status" value="1"/>
</dbReference>
<reference evidence="21 22" key="1">
    <citation type="journal article" date="2023" name="Int. J. Syst. Evol. Microbiol.">
        <title>Sellimonas catena sp. nov., isolated from human faeces.</title>
        <authorList>
            <person name="Hisatomi A."/>
            <person name="Ohkuma M."/>
            <person name="Sakamoto M."/>
        </authorList>
    </citation>
    <scope>NUCLEOTIDE SEQUENCE [LARGE SCALE GENOMIC DNA]</scope>
    <source>
        <strain evidence="21 22">12EGH17</strain>
    </source>
</reference>
<evidence type="ECO:0000256" key="4">
    <source>
        <dbReference type="ARBA" id="ARBA00004496"/>
    </source>
</evidence>
<feature type="binding site" evidence="18">
    <location>
        <position position="150"/>
    </location>
    <ligand>
        <name>NAD(+)</name>
        <dbReference type="ChEBI" id="CHEBI:57540"/>
    </ligand>
</feature>
<comment type="pathway">
    <text evidence="5 18">Metabolic intermediate biosynthesis; chorismate biosynthesis; chorismate from D-erythrose 4-phosphate and phosphoenolpyruvate: step 2/7.</text>
</comment>
<keyword evidence="12 18" id="KW-0547">Nucleotide-binding</keyword>
<dbReference type="Pfam" id="PF24621">
    <property type="entry name" value="DHQS_C"/>
    <property type="match status" value="1"/>
</dbReference>
<evidence type="ECO:0000256" key="3">
    <source>
        <dbReference type="ARBA" id="ARBA00001947"/>
    </source>
</evidence>
<evidence type="ECO:0000256" key="11">
    <source>
        <dbReference type="ARBA" id="ARBA00022723"/>
    </source>
</evidence>
<accession>A0A9W6FBT9</accession>
<dbReference type="GO" id="GO:0000166">
    <property type="term" value="F:nucleotide binding"/>
    <property type="evidence" value="ECO:0007669"/>
    <property type="project" value="UniProtKB-KW"/>
</dbReference>
<evidence type="ECO:0000256" key="12">
    <source>
        <dbReference type="ARBA" id="ARBA00022741"/>
    </source>
</evidence>
<dbReference type="PIRSF" id="PIRSF001455">
    <property type="entry name" value="DHQ_synth"/>
    <property type="match status" value="1"/>
</dbReference>
<feature type="binding site" evidence="18">
    <location>
        <position position="244"/>
    </location>
    <ligand>
        <name>Zn(2+)</name>
        <dbReference type="ChEBI" id="CHEBI:29105"/>
    </ligand>
</feature>
<dbReference type="NCBIfam" id="TIGR01357">
    <property type="entry name" value="aroB"/>
    <property type="match status" value="1"/>
</dbReference>